<dbReference type="Pfam" id="PF00571">
    <property type="entry name" value="CBS"/>
    <property type="match status" value="2"/>
</dbReference>
<keyword evidence="6" id="KW-0472">Membrane</keyword>
<evidence type="ECO:0000256" key="2">
    <source>
        <dbReference type="ARBA" id="ARBA00006337"/>
    </source>
</evidence>
<dbReference type="InterPro" id="IPR036318">
    <property type="entry name" value="FAD-bd_PCMH-like_sf"/>
</dbReference>
<feature type="transmembrane region" description="Helical" evidence="6">
    <location>
        <begin position="65"/>
        <end position="87"/>
    </location>
</feature>
<keyword evidence="4" id="KW-0677">Repeat</keyword>
<accession>A0A6J6B0Z8</accession>
<proteinExistence type="inferred from homology"/>
<dbReference type="Gene3D" id="3.10.580.10">
    <property type="entry name" value="CBS-domain"/>
    <property type="match status" value="1"/>
</dbReference>
<dbReference type="GO" id="GO:0050660">
    <property type="term" value="F:flavin adenine dinucleotide binding"/>
    <property type="evidence" value="ECO:0007669"/>
    <property type="project" value="InterPro"/>
</dbReference>
<dbReference type="InterPro" id="IPR016169">
    <property type="entry name" value="FAD-bd_PCMH_sub2"/>
</dbReference>
<dbReference type="GO" id="GO:0005886">
    <property type="term" value="C:plasma membrane"/>
    <property type="evidence" value="ECO:0007669"/>
    <property type="project" value="UniProtKB-SubCell"/>
</dbReference>
<comment type="similarity">
    <text evidence="2">Belongs to the UPF0053 family.</text>
</comment>
<dbReference type="SUPFAM" id="SSF56176">
    <property type="entry name" value="FAD-binding/transporter-associated domain-like"/>
    <property type="match status" value="1"/>
</dbReference>
<keyword evidence="6" id="KW-0812">Transmembrane</keyword>
<keyword evidence="5" id="KW-0129">CBS domain</keyword>
<reference evidence="8" key="1">
    <citation type="submission" date="2020-05" db="EMBL/GenBank/DDBJ databases">
        <authorList>
            <person name="Chiriac C."/>
            <person name="Salcher M."/>
            <person name="Ghai R."/>
            <person name="Kavagutti S V."/>
        </authorList>
    </citation>
    <scope>NUCLEOTIDE SEQUENCE</scope>
</reference>
<comment type="subcellular location">
    <subcellularLocation>
        <location evidence="1">Cell membrane</location>
        <topology evidence="1">Multi-pass membrane protein</topology>
    </subcellularLocation>
</comment>
<dbReference type="AlphaFoldDB" id="A0A6J6B0Z8"/>
<evidence type="ECO:0000256" key="6">
    <source>
        <dbReference type="SAM" id="Phobius"/>
    </source>
</evidence>
<dbReference type="InterPro" id="IPR000644">
    <property type="entry name" value="CBS_dom"/>
</dbReference>
<feature type="transmembrane region" description="Helical" evidence="6">
    <location>
        <begin position="38"/>
        <end position="59"/>
    </location>
</feature>
<name>A0A6J6B0Z8_9ZZZZ</name>
<evidence type="ECO:0000259" key="7">
    <source>
        <dbReference type="PROSITE" id="PS51371"/>
    </source>
</evidence>
<dbReference type="Gene3D" id="3.30.465.10">
    <property type="match status" value="1"/>
</dbReference>
<dbReference type="InterPro" id="IPR044751">
    <property type="entry name" value="Ion_transp-like_CBS"/>
</dbReference>
<feature type="transmembrane region" description="Helical" evidence="6">
    <location>
        <begin position="6"/>
        <end position="26"/>
    </location>
</feature>
<dbReference type="PROSITE" id="PS51371">
    <property type="entry name" value="CBS"/>
    <property type="match status" value="2"/>
</dbReference>
<dbReference type="SMART" id="SM00116">
    <property type="entry name" value="CBS"/>
    <property type="match status" value="2"/>
</dbReference>
<feature type="domain" description="CBS" evidence="7">
    <location>
        <begin position="148"/>
        <end position="208"/>
    </location>
</feature>
<organism evidence="8">
    <name type="scientific">freshwater metagenome</name>
    <dbReference type="NCBI Taxonomy" id="449393"/>
    <lineage>
        <taxon>unclassified sequences</taxon>
        <taxon>metagenomes</taxon>
        <taxon>ecological metagenomes</taxon>
    </lineage>
</organism>
<dbReference type="EMBL" id="CAEZSH010000012">
    <property type="protein sequence ID" value="CAB4532416.1"/>
    <property type="molecule type" value="Genomic_DNA"/>
</dbReference>
<dbReference type="Pfam" id="PF03471">
    <property type="entry name" value="CorC_HlyC"/>
    <property type="match status" value="1"/>
</dbReference>
<evidence type="ECO:0000256" key="5">
    <source>
        <dbReference type="ARBA" id="ARBA00023122"/>
    </source>
</evidence>
<evidence type="ECO:0000256" key="3">
    <source>
        <dbReference type="ARBA" id="ARBA00022475"/>
    </source>
</evidence>
<dbReference type="CDD" id="cd04590">
    <property type="entry name" value="CBS_pair_CorC_HlyC_assoc"/>
    <property type="match status" value="1"/>
</dbReference>
<dbReference type="SMART" id="SM01091">
    <property type="entry name" value="CorC_HlyC"/>
    <property type="match status" value="1"/>
</dbReference>
<feature type="domain" description="CBS" evidence="7">
    <location>
        <begin position="216"/>
        <end position="273"/>
    </location>
</feature>
<gene>
    <name evidence="8" type="ORF">UFOPK1410_00201</name>
</gene>
<evidence type="ECO:0000256" key="4">
    <source>
        <dbReference type="ARBA" id="ARBA00022737"/>
    </source>
</evidence>
<dbReference type="SUPFAM" id="SSF54631">
    <property type="entry name" value="CBS-domain pair"/>
    <property type="match status" value="1"/>
</dbReference>
<dbReference type="PANTHER" id="PTHR22777:SF32">
    <property type="entry name" value="UPF0053 INNER MEMBRANE PROTEIN YFJD"/>
    <property type="match status" value="1"/>
</dbReference>
<evidence type="ECO:0000313" key="8">
    <source>
        <dbReference type="EMBL" id="CAB4532416.1"/>
    </source>
</evidence>
<protein>
    <submittedName>
        <fullName evidence="8">Unannotated protein</fullName>
    </submittedName>
</protein>
<evidence type="ECO:0000256" key="1">
    <source>
        <dbReference type="ARBA" id="ARBA00004651"/>
    </source>
</evidence>
<dbReference type="FunFam" id="3.10.580.10:FF:000002">
    <property type="entry name" value="Magnesium/cobalt efflux protein CorC"/>
    <property type="match status" value="1"/>
</dbReference>
<sequence>MVTVAIWVAVILAVSSVLTAVLAAAIERDELIEQGNESISFLRLTLTGLFGAVIGAAIAPATPTWWWTAIITSLLMAALILGSQLAARFLGHSNFGRILAKVFSRPIKSLDLLFTPLAMPKQEQPDEFEQELLESVDEFGETIVREVMVPRIDMATVLADAPLSTALETFLASGYSRLPILGKNVDDIVGVLYLKDVARILSKDPASLETTSVSAKSRKPTFVPESMPVDDLLRQMQKSATHIAIVVDEYGGVAGLVTMEDVIEEIVGDIADEYDREVPEVEELADGQLRVSAKFSLFDLGERFGLELEDEDVDTVGGMLSKLLGKLPAKDDSATFSGLTLKADRLEGRPKRLITVIVEPNQELLEARAAFEGEN</sequence>
<dbReference type="InterPro" id="IPR005170">
    <property type="entry name" value="Transptr-assoc_dom"/>
</dbReference>
<dbReference type="InterPro" id="IPR046342">
    <property type="entry name" value="CBS_dom_sf"/>
</dbReference>
<keyword evidence="6" id="KW-1133">Transmembrane helix</keyword>
<dbReference type="PANTHER" id="PTHR22777">
    <property type="entry name" value="HEMOLYSIN-RELATED"/>
    <property type="match status" value="1"/>
</dbReference>
<keyword evidence="3" id="KW-1003">Cell membrane</keyword>